<protein>
    <submittedName>
        <fullName evidence="1">Uncharacterized protein</fullName>
    </submittedName>
</protein>
<dbReference type="Proteomes" id="UP001225356">
    <property type="component" value="Unassembled WGS sequence"/>
</dbReference>
<evidence type="ECO:0000313" key="1">
    <source>
        <dbReference type="EMBL" id="MDP9849596.1"/>
    </source>
</evidence>
<keyword evidence="2" id="KW-1185">Reference proteome</keyword>
<dbReference type="EMBL" id="JAUSQU010000001">
    <property type="protein sequence ID" value="MDP9849596.1"/>
    <property type="molecule type" value="Genomic_DNA"/>
</dbReference>
<proteinExistence type="predicted"/>
<sequence>MAARLAGLPAPPARVSGYGLRGVSRHGLRGVSEYGLREVVPDRAVSPA</sequence>
<dbReference type="RefSeq" id="WP_307567536.1">
    <property type="nucleotide sequence ID" value="NZ_JAUSQU010000001.1"/>
</dbReference>
<accession>A0ABT9QS67</accession>
<name>A0ABT9QS67_9ACTN</name>
<gene>
    <name evidence="1" type="ORF">J2853_008807</name>
</gene>
<organism evidence="1 2">
    <name type="scientific">Streptosporangium lutulentum</name>
    <dbReference type="NCBI Taxonomy" id="1461250"/>
    <lineage>
        <taxon>Bacteria</taxon>
        <taxon>Bacillati</taxon>
        <taxon>Actinomycetota</taxon>
        <taxon>Actinomycetes</taxon>
        <taxon>Streptosporangiales</taxon>
        <taxon>Streptosporangiaceae</taxon>
        <taxon>Streptosporangium</taxon>
    </lineage>
</organism>
<comment type="caution">
    <text evidence="1">The sequence shown here is derived from an EMBL/GenBank/DDBJ whole genome shotgun (WGS) entry which is preliminary data.</text>
</comment>
<reference evidence="1 2" key="1">
    <citation type="submission" date="2023-07" db="EMBL/GenBank/DDBJ databases">
        <title>Sequencing the genomes of 1000 actinobacteria strains.</title>
        <authorList>
            <person name="Klenk H.-P."/>
        </authorList>
    </citation>
    <scope>NUCLEOTIDE SEQUENCE [LARGE SCALE GENOMIC DNA]</scope>
    <source>
        <strain evidence="1 2">DSM 46740</strain>
    </source>
</reference>
<evidence type="ECO:0000313" key="2">
    <source>
        <dbReference type="Proteomes" id="UP001225356"/>
    </source>
</evidence>